<evidence type="ECO:0000313" key="1">
    <source>
        <dbReference type="EMBL" id="AAX80120.1"/>
    </source>
</evidence>
<accession>Q581J3</accession>
<dbReference type="EMBL" id="AC091781">
    <property type="protein sequence ID" value="AAX80120.1"/>
    <property type="molecule type" value="Genomic_DNA"/>
</dbReference>
<reference evidence="1" key="1">
    <citation type="submission" date="2001-06" db="EMBL/GenBank/DDBJ databases">
        <authorList>
            <person name="Ghedin E."/>
            <person name="Blandin G."/>
            <person name="Bartholomeu D."/>
            <person name="Caler E."/>
            <person name="Haas B."/>
            <person name="Hannick L."/>
            <person name="Shallom J."/>
            <person name="Hou L."/>
            <person name="Djikeng A."/>
            <person name="Feldblyum T."/>
            <person name="Hostetler J."/>
            <person name="Johnson J."/>
            <person name="Jones K."/>
            <person name="Koo H.L."/>
            <person name="Larkin C."/>
            <person name="Pai G."/>
            <person name="Peterson J."/>
            <person name="Khalak H.G."/>
            <person name="Salzberg S."/>
            <person name="Simpson A.J."/>
            <person name="Tallon L."/>
            <person name="Van Aken S."/>
            <person name="Wanless D."/>
            <person name="White O."/>
            <person name="Wortman J."/>
            <person name="Fraser C.M."/>
            <person name="El-Sayed N.M.A."/>
        </authorList>
    </citation>
    <scope>NUCLEOTIDE SEQUENCE</scope>
    <source>
        <strain evidence="1">GUTat10.1</strain>
    </source>
</reference>
<sequence length="56" mass="6477">MIFFNFLFIYFFVCLFVQFRHRVSPSVVRFCAKEVKKGVLVVQAFVHCDGTSVVGI</sequence>
<reference evidence="1" key="3">
    <citation type="submission" date="2005-04" db="EMBL/GenBank/DDBJ databases">
        <authorList>
            <person name="Haas B."/>
            <person name="Blandin G."/>
            <person name="El-Sayed N."/>
        </authorList>
    </citation>
    <scope>NUCLEOTIDE SEQUENCE</scope>
    <source>
        <strain evidence="1">GUTat10.1</strain>
    </source>
</reference>
<protein>
    <submittedName>
        <fullName evidence="1">Uncharacterized protein</fullName>
    </submittedName>
</protein>
<proteinExistence type="predicted"/>
<name>Q581J3_9TRYP</name>
<dbReference type="AlphaFoldDB" id="Q581J3"/>
<reference evidence="1" key="2">
    <citation type="submission" date="2002-04" db="EMBL/GenBank/DDBJ databases">
        <authorList>
            <person name="El-Sayed N.M."/>
            <person name="Khalak H."/>
            <person name="Adams M.D."/>
        </authorList>
    </citation>
    <scope>NUCLEOTIDE SEQUENCE</scope>
    <source>
        <strain evidence="1">GUTat10.1</strain>
    </source>
</reference>
<gene>
    <name evidence="1" type="ORF">Tb04.30K5.670</name>
</gene>
<organism evidence="1">
    <name type="scientific">Trypanosoma brucei</name>
    <dbReference type="NCBI Taxonomy" id="5691"/>
    <lineage>
        <taxon>Eukaryota</taxon>
        <taxon>Discoba</taxon>
        <taxon>Euglenozoa</taxon>
        <taxon>Kinetoplastea</taxon>
        <taxon>Metakinetoplastina</taxon>
        <taxon>Trypanosomatida</taxon>
        <taxon>Trypanosomatidae</taxon>
        <taxon>Trypanosoma</taxon>
    </lineage>
</organism>